<dbReference type="InterPro" id="IPR027417">
    <property type="entry name" value="P-loop_NTPase"/>
</dbReference>
<dbReference type="EMBL" id="JAOYFB010000039">
    <property type="protein sequence ID" value="KAK4029070.1"/>
    <property type="molecule type" value="Genomic_DNA"/>
</dbReference>
<feature type="region of interest" description="Actin-binding" evidence="6">
    <location>
        <begin position="805"/>
        <end position="827"/>
    </location>
</feature>
<dbReference type="Gene3D" id="1.20.5.190">
    <property type="match status" value="1"/>
</dbReference>
<name>A0ABR0AVG4_9CRUS</name>
<dbReference type="SUPFAM" id="SSF52540">
    <property type="entry name" value="P-loop containing nucleoside triphosphate hydrolases"/>
    <property type="match status" value="2"/>
</dbReference>
<feature type="domain" description="TH1" evidence="9">
    <location>
        <begin position="1072"/>
        <end position="1286"/>
    </location>
</feature>
<dbReference type="Gene3D" id="3.40.850.10">
    <property type="entry name" value="Kinesin motor domain"/>
    <property type="match status" value="2"/>
</dbReference>
<gene>
    <name evidence="10" type="ORF">OUZ56_022080</name>
</gene>
<dbReference type="InterPro" id="IPR036961">
    <property type="entry name" value="Kinesin_motor_dom_sf"/>
</dbReference>
<evidence type="ECO:0000259" key="9">
    <source>
        <dbReference type="PROSITE" id="PS51757"/>
    </source>
</evidence>
<keyword evidence="4 6" id="KW-0505">Motor protein</keyword>
<evidence type="ECO:0000256" key="5">
    <source>
        <dbReference type="ARBA" id="ARBA00023203"/>
    </source>
</evidence>
<dbReference type="PROSITE" id="PS50096">
    <property type="entry name" value="IQ"/>
    <property type="match status" value="2"/>
</dbReference>
<sequence>MQLVNQVVTEVLTDGKGFRVQPTTFETVSKVDSTSSSDVGSSCADSECRDVGRAGGASAAAPTARSGHRLLSPGSRHQHSPGSLSNALVSLPEVVEVVVTNSATQSQPSTPEQIAALLPSIQTMLSRNKVSRNCSRTRITDASVAPFVDPAADLPDCISLEPLTEDSLLANLLSRFKSDHIYTYIGNILLSINPYKPLAQYTEQAIADYKLRTVAISQLPPHVYALADHAWRSLRDFYSDQVIVITGESGSGKTEASKLILQYLGFATGKSKELETVRQQLLLCNPVLEAFGNAKSLHNDNSSRFGKYIELEFDYKGEPVGGLITHFQHPGERNFHIFFQLLAGADVQLLKSLKLQRNTENYLYLRNNHSNPSVWHQSDKDEFFNTKKALESVGFSAEDIVNIFRIVAAVLKLGNLIFTPVSNIDGTEGCSINNDYELEEVATLLMIPAEELRSALLYRTYSVSCSAMDAHGMAVGGGGGANCFSRDSTLPRDSTTSRTFLGNNHQSHSQPQQLLLQQRTSLLSTSASMVGRDMYQMMDGCHGSDVGFQAALASRAYQDAKDDFVMTDLSAAEATTGRDTLCKALYYRLFTWIINSINERIKVKQHGKRRILGVLDIYGFENLPVNGFEQLIINYCNEKLQHYVTEIVVKEEQEIYMQEGLEWSPILFPDNLAVCDLIEKHNLGLLAIMDEECQRSTNGSDDAFLSRVGQVFQDNIQIEVAWGLLSKNADSTAMNAFRLKHYAGWVTYNVAGFLQKNSDLLVRGLSQSMYQCAHPIVKELFPEGNPRRTTLRRPATSGTQFKMAIIALMRSLRSKNPHFVRCIKPNAFKQPHHFDVQTIQQQIRHLGLLETAQVKKNGFAFRQPYAWFLQRYKMLSTVTWPHWGGVAIEGAARLLRDLPISATEYAFGRRMLFIKNDSTLMQLEDFRRIRLNDLATLIQKTFRGWATRWLFFKRRQAQIKIAAAWRRYKARREYLELRQRRRMIEAVLVIERSYIQWKRRRYLNRLAIRLPSTSPTCREWPNVTLFLRDTNQILKKLYHVWRCHRYRIGFDQIGRNRMREKVTASLLFRNRKESYARSVAHPFQGDYVRLRQNSQWRKLVNETSDQYIVFADIVSKITRSSGRLVPVLFVVSTSSMMILDQRTLNIKYRVPAADIVRISLSPFLDDIAVFHVKSFDNTSSSVANLQTGCLHFQQSSESSVLSPSFGNKWKGDLVLQTCHVIELVTKMFLVVQNAAGKAPEVNVHTDFEVSVGHQAVEFSFHCTGPTEVQPGHVRIVRRGYRLEVTL</sequence>
<reference evidence="10 11" key="1">
    <citation type="journal article" date="2023" name="Nucleic Acids Res.">
        <title>The hologenome of Daphnia magna reveals possible DNA methylation and microbiome-mediated evolution of the host genome.</title>
        <authorList>
            <person name="Chaturvedi A."/>
            <person name="Li X."/>
            <person name="Dhandapani V."/>
            <person name="Marshall H."/>
            <person name="Kissane S."/>
            <person name="Cuenca-Cambronero M."/>
            <person name="Asole G."/>
            <person name="Calvet F."/>
            <person name="Ruiz-Romero M."/>
            <person name="Marangio P."/>
            <person name="Guigo R."/>
            <person name="Rago D."/>
            <person name="Mirbahai L."/>
            <person name="Eastwood N."/>
            <person name="Colbourne J.K."/>
            <person name="Zhou J."/>
            <person name="Mallon E."/>
            <person name="Orsini L."/>
        </authorList>
    </citation>
    <scope>NUCLEOTIDE SEQUENCE [LARGE SCALE GENOMIC DNA]</scope>
    <source>
        <strain evidence="10">LRV0_1</strain>
    </source>
</reference>
<evidence type="ECO:0008006" key="12">
    <source>
        <dbReference type="Google" id="ProtNLM"/>
    </source>
</evidence>
<dbReference type="InterPro" id="IPR001609">
    <property type="entry name" value="Myosin_head_motor_dom-like"/>
</dbReference>
<organism evidence="10 11">
    <name type="scientific">Daphnia magna</name>
    <dbReference type="NCBI Taxonomy" id="35525"/>
    <lineage>
        <taxon>Eukaryota</taxon>
        <taxon>Metazoa</taxon>
        <taxon>Ecdysozoa</taxon>
        <taxon>Arthropoda</taxon>
        <taxon>Crustacea</taxon>
        <taxon>Branchiopoda</taxon>
        <taxon>Diplostraca</taxon>
        <taxon>Cladocera</taxon>
        <taxon>Anomopoda</taxon>
        <taxon>Daphniidae</taxon>
        <taxon>Daphnia</taxon>
    </lineage>
</organism>
<evidence type="ECO:0000313" key="10">
    <source>
        <dbReference type="EMBL" id="KAK4029070.1"/>
    </source>
</evidence>
<dbReference type="InterPro" id="IPR010926">
    <property type="entry name" value="Myosin_TH1"/>
</dbReference>
<evidence type="ECO:0000256" key="1">
    <source>
        <dbReference type="ARBA" id="ARBA00022741"/>
    </source>
</evidence>
<accession>A0ABR0AVG4</accession>
<feature type="compositionally biased region" description="Low complexity" evidence="7">
    <location>
        <begin position="56"/>
        <end position="65"/>
    </location>
</feature>
<keyword evidence="5 6" id="KW-0009">Actin-binding</keyword>
<keyword evidence="11" id="KW-1185">Reference proteome</keyword>
<dbReference type="InterPro" id="IPR000048">
    <property type="entry name" value="IQ_motif_EF-hand-BS"/>
</dbReference>
<evidence type="ECO:0000313" key="11">
    <source>
        <dbReference type="Proteomes" id="UP001234178"/>
    </source>
</evidence>
<dbReference type="Pfam" id="PF06017">
    <property type="entry name" value="Myosin_TH1"/>
    <property type="match status" value="1"/>
</dbReference>
<dbReference type="PANTHER" id="PTHR13140">
    <property type="entry name" value="MYOSIN"/>
    <property type="match status" value="1"/>
</dbReference>
<dbReference type="SMART" id="SM00242">
    <property type="entry name" value="MYSc"/>
    <property type="match status" value="1"/>
</dbReference>
<feature type="region of interest" description="Disordered" evidence="7">
    <location>
        <begin position="50"/>
        <end position="84"/>
    </location>
</feature>
<dbReference type="SMART" id="SM00015">
    <property type="entry name" value="IQ"/>
    <property type="match status" value="2"/>
</dbReference>
<dbReference type="Pfam" id="PF00063">
    <property type="entry name" value="Myosin_head"/>
    <property type="match status" value="2"/>
</dbReference>
<evidence type="ECO:0000259" key="8">
    <source>
        <dbReference type="PROSITE" id="PS51456"/>
    </source>
</evidence>
<comment type="caution">
    <text evidence="10">The sequence shown here is derived from an EMBL/GenBank/DDBJ whole genome shotgun (WGS) entry which is preliminary data.</text>
</comment>
<dbReference type="PROSITE" id="PS51456">
    <property type="entry name" value="MYOSIN_MOTOR"/>
    <property type="match status" value="1"/>
</dbReference>
<dbReference type="Gene3D" id="1.20.120.720">
    <property type="entry name" value="Myosin VI head, motor domain, U50 subdomain"/>
    <property type="match status" value="2"/>
</dbReference>
<dbReference type="Proteomes" id="UP001234178">
    <property type="component" value="Unassembled WGS sequence"/>
</dbReference>
<feature type="binding site" evidence="6">
    <location>
        <begin position="247"/>
        <end position="254"/>
    </location>
    <ligand>
        <name>ATP</name>
        <dbReference type="ChEBI" id="CHEBI:30616"/>
    </ligand>
</feature>
<comment type="similarity">
    <text evidence="6">Belongs to the TRAFAC class myosin-kinesin ATPase superfamily. Myosin family.</text>
</comment>
<dbReference type="PROSITE" id="PS51757">
    <property type="entry name" value="TH1"/>
    <property type="match status" value="1"/>
</dbReference>
<keyword evidence="1 6" id="KW-0547">Nucleotide-binding</keyword>
<dbReference type="PANTHER" id="PTHR13140:SF802">
    <property type="entry name" value="UNCONVENTIONAL MYOSIN-IB ISOFORM X1"/>
    <property type="match status" value="1"/>
</dbReference>
<protein>
    <recommendedName>
        <fullName evidence="12">Unconventional myosin-Ib</fullName>
    </recommendedName>
</protein>
<dbReference type="Gene3D" id="6.20.240.20">
    <property type="match status" value="1"/>
</dbReference>
<keyword evidence="3 6" id="KW-0518">Myosin</keyword>
<evidence type="ECO:0000256" key="6">
    <source>
        <dbReference type="PROSITE-ProRule" id="PRU00782"/>
    </source>
</evidence>
<evidence type="ECO:0000256" key="7">
    <source>
        <dbReference type="SAM" id="MobiDB-lite"/>
    </source>
</evidence>
<dbReference type="Gene3D" id="1.20.58.530">
    <property type="match status" value="1"/>
</dbReference>
<keyword evidence="2 6" id="KW-0067">ATP-binding</keyword>
<feature type="domain" description="Myosin motor" evidence="8">
    <location>
        <begin position="152"/>
        <end position="928"/>
    </location>
</feature>
<evidence type="ECO:0000256" key="2">
    <source>
        <dbReference type="ARBA" id="ARBA00022840"/>
    </source>
</evidence>
<dbReference type="PRINTS" id="PR00193">
    <property type="entry name" value="MYOSINHEAVY"/>
</dbReference>
<evidence type="ECO:0000256" key="4">
    <source>
        <dbReference type="ARBA" id="ARBA00023175"/>
    </source>
</evidence>
<proteinExistence type="inferred from homology"/>
<dbReference type="CDD" id="cd23767">
    <property type="entry name" value="IQCD"/>
    <property type="match status" value="1"/>
</dbReference>
<evidence type="ECO:0000256" key="3">
    <source>
        <dbReference type="ARBA" id="ARBA00023123"/>
    </source>
</evidence>